<proteinExistence type="predicted"/>
<evidence type="ECO:0000313" key="2">
    <source>
        <dbReference type="Proteomes" id="UP001550348"/>
    </source>
</evidence>
<dbReference type="RefSeq" id="WP_355667632.1">
    <property type="nucleotide sequence ID" value="NZ_JBEXRX010000151.1"/>
</dbReference>
<evidence type="ECO:0000313" key="1">
    <source>
        <dbReference type="EMBL" id="MEU0156097.1"/>
    </source>
</evidence>
<reference evidence="1 2" key="1">
    <citation type="submission" date="2024-06" db="EMBL/GenBank/DDBJ databases">
        <title>The Natural Products Discovery Center: Release of the First 8490 Sequenced Strains for Exploring Actinobacteria Biosynthetic Diversity.</title>
        <authorList>
            <person name="Kalkreuter E."/>
            <person name="Kautsar S.A."/>
            <person name="Yang D."/>
            <person name="Bader C.D."/>
            <person name="Teijaro C.N."/>
            <person name="Fluegel L."/>
            <person name="Davis C.M."/>
            <person name="Simpson J.R."/>
            <person name="Lauterbach L."/>
            <person name="Steele A.D."/>
            <person name="Gui C."/>
            <person name="Meng S."/>
            <person name="Li G."/>
            <person name="Viehrig K."/>
            <person name="Ye F."/>
            <person name="Su P."/>
            <person name="Kiefer A.F."/>
            <person name="Nichols A."/>
            <person name="Cepeda A.J."/>
            <person name="Yan W."/>
            <person name="Fan B."/>
            <person name="Jiang Y."/>
            <person name="Adhikari A."/>
            <person name="Zheng C.-J."/>
            <person name="Schuster L."/>
            <person name="Cowan T.M."/>
            <person name="Smanski M.J."/>
            <person name="Chevrette M.G."/>
            <person name="De Carvalho L.P.S."/>
            <person name="Shen B."/>
        </authorList>
    </citation>
    <scope>NUCLEOTIDE SEQUENCE [LARGE SCALE GENOMIC DNA]</scope>
    <source>
        <strain evidence="1 2">NPDC006286</strain>
    </source>
</reference>
<protein>
    <recommendedName>
        <fullName evidence="3">DUF4145 domain-containing protein</fullName>
    </recommendedName>
</protein>
<dbReference type="Proteomes" id="UP001550348">
    <property type="component" value="Unassembled WGS sequence"/>
</dbReference>
<sequence>MLGDLRAWARKVGLLRGQRNRGIEQALSNLRNFVAHPTAYHLTGPVEAARTLRDLAEIINQLWGLPTPGGRRYPAPLRREVVVMAWPTDSSETCTAIATDAFAGFVDPDDRPWECVILRAVFHSDERVSGRCQPFRGGWFRGSLTESARRRAC</sequence>
<organism evidence="1 2">
    <name type="scientific">Micromonospora fulviviridis</name>
    <dbReference type="NCBI Taxonomy" id="47860"/>
    <lineage>
        <taxon>Bacteria</taxon>
        <taxon>Bacillati</taxon>
        <taxon>Actinomycetota</taxon>
        <taxon>Actinomycetes</taxon>
        <taxon>Micromonosporales</taxon>
        <taxon>Micromonosporaceae</taxon>
        <taxon>Micromonospora</taxon>
    </lineage>
</organism>
<name>A0ABV2VTI0_9ACTN</name>
<gene>
    <name evidence="1" type="ORF">ABZ071_30225</name>
</gene>
<keyword evidence="2" id="KW-1185">Reference proteome</keyword>
<comment type="caution">
    <text evidence="1">The sequence shown here is derived from an EMBL/GenBank/DDBJ whole genome shotgun (WGS) entry which is preliminary data.</text>
</comment>
<dbReference type="EMBL" id="JBEXRX010000151">
    <property type="protein sequence ID" value="MEU0156097.1"/>
    <property type="molecule type" value="Genomic_DNA"/>
</dbReference>
<evidence type="ECO:0008006" key="3">
    <source>
        <dbReference type="Google" id="ProtNLM"/>
    </source>
</evidence>
<accession>A0ABV2VTI0</accession>